<proteinExistence type="predicted"/>
<gene>
    <name evidence="1" type="ORF">ADU59_16730</name>
</gene>
<evidence type="ECO:0000313" key="2">
    <source>
        <dbReference type="Proteomes" id="UP000093111"/>
    </source>
</evidence>
<name>A0A1C7P3Q7_9HYPH</name>
<dbReference type="Gene3D" id="3.40.1350.10">
    <property type="match status" value="1"/>
</dbReference>
<dbReference type="InterPro" id="IPR011856">
    <property type="entry name" value="tRNA_endonuc-like_dom_sf"/>
</dbReference>
<dbReference type="AlphaFoldDB" id="A0A1C7P3Q7"/>
<dbReference type="EMBL" id="LGLV01000010">
    <property type="protein sequence ID" value="OBZ94324.1"/>
    <property type="molecule type" value="Genomic_DNA"/>
</dbReference>
<evidence type="ECO:0008006" key="3">
    <source>
        <dbReference type="Google" id="ProtNLM"/>
    </source>
</evidence>
<dbReference type="Proteomes" id="UP000093111">
    <property type="component" value="Unassembled WGS sequence"/>
</dbReference>
<protein>
    <recommendedName>
        <fullName evidence="3">DGQHR domain-containing protein</fullName>
    </recommendedName>
</protein>
<dbReference type="Pfam" id="PF14072">
    <property type="entry name" value="DndB"/>
    <property type="match status" value="1"/>
</dbReference>
<accession>A0A1C7P3Q7</accession>
<dbReference type="GO" id="GO:0003676">
    <property type="term" value="F:nucleic acid binding"/>
    <property type="evidence" value="ECO:0007669"/>
    <property type="project" value="InterPro"/>
</dbReference>
<dbReference type="NCBIfam" id="TIGR03187">
    <property type="entry name" value="DGQHR"/>
    <property type="match status" value="1"/>
</dbReference>
<dbReference type="PATRIC" id="fig|1612624.7.peg.5279"/>
<evidence type="ECO:0000313" key="1">
    <source>
        <dbReference type="EMBL" id="OBZ94324.1"/>
    </source>
</evidence>
<dbReference type="InterPro" id="IPR017601">
    <property type="entry name" value="DGQHR-contain_dom"/>
</dbReference>
<dbReference type="InterPro" id="IPR017642">
    <property type="entry name" value="DNA_S_mod_DndB"/>
</dbReference>
<sequence length="811" mass="92805">MRLEVVDIIYIMLLYRADDSIRRSGEALNQYISDKIEAVITQPDAVFNPLLRLETDLRAEAKRRKPPLNFKTVRPEDVAEELGNGWAVKKAGKRQTTLGRPKQHDQLLEDRIWSLLRMMGYQQMNGHRSTIEFKRTDGSIGRKQIDVFAADAETAIVAECKSRETRGRKSLQKDLQDTILLQEYIRKLIYSSYPNTAKPKIIWLYATNNIIWSESDLERAEDGKITVTTENEIQYFEAFLKHMGPAGKYQILGEFLKGQKVPGLEGVKIPAIKGRIAGETFFSFVVTPRNLLRIAFVNHQALNHPDGKPAYQRMISSSRIKEIGEFIKQGGFFPTNILVNFTSPPRFDPISNKENTDDNIKFGWLTLPQLYRSAWIIDGQHRLYGYSSITDKFLDQSLFVLAFNGMDTHKEADLFITINHKQKSVPKSLLVSLLADLRLGDSDARTATSALASAVVRAINTDKTSPLSRRFITHGVPPEANQNLTVSEAVNGLVRSELIGRVIGKGRLGGPLSGPTDEATITRAKIVLNAYFEELRKTNPERWEAGRTGYISTNPGIRAHLGLIAEVVKYLSQKTGQDFHAIQEKEFAACVVDFTKPLFDHFSSADDDAISQKFSRKFGEGGVKEYLYHLLKVIHDVHPDFGPQEFITWISQRESARVDEANAFVMNLSERLTNYVIETLKSIHGTHILPSGDAAFWEVGVESRRVKDNAYRKQQEDKQERRKPREAYFDLIDLEEIVKQKNNWDHFEYIFNMPMEDEKKGKKYYLDWISRYNELRRVAAHKNNMRTYTEEDIEFLDWLRSELTPKLKSIS</sequence>
<organism evidence="1 2">
    <name type="scientific">Pararhizobium polonicum</name>
    <dbReference type="NCBI Taxonomy" id="1612624"/>
    <lineage>
        <taxon>Bacteria</taxon>
        <taxon>Pseudomonadati</taxon>
        <taxon>Pseudomonadota</taxon>
        <taxon>Alphaproteobacteria</taxon>
        <taxon>Hyphomicrobiales</taxon>
        <taxon>Rhizobiaceae</taxon>
        <taxon>Rhizobium/Agrobacterium group</taxon>
        <taxon>Pararhizobium</taxon>
    </lineage>
</organism>
<dbReference type="CDD" id="cd16413">
    <property type="entry name" value="DGQHR_domain"/>
    <property type="match status" value="1"/>
</dbReference>
<reference evidence="1 2" key="1">
    <citation type="journal article" date="2016" name="Syst. Appl. Microbiol.">
        <title>Pararhizobium polonicum sp. nov. isolated from tumors on stone fruit rootstocks.</title>
        <authorList>
            <person name="Pulawska J."/>
            <person name="Kuzmanovic N."/>
            <person name="Willems A."/>
            <person name="Pothier J.F."/>
        </authorList>
    </citation>
    <scope>NUCLEOTIDE SEQUENCE [LARGE SCALE GENOMIC DNA]</scope>
    <source>
        <strain evidence="1 2">F5.1</strain>
    </source>
</reference>
<comment type="caution">
    <text evidence="1">The sequence shown here is derived from an EMBL/GenBank/DDBJ whole genome shotgun (WGS) entry which is preliminary data.</text>
</comment>
<keyword evidence="2" id="KW-1185">Reference proteome</keyword>